<reference evidence="10 11" key="1">
    <citation type="submission" date="2019-03" db="EMBL/GenBank/DDBJ databases">
        <title>The complete genome sequence of Swingsia samuiensis NBRC107927(T).</title>
        <authorList>
            <person name="Chua K.-O."/>
            <person name="Chan K.-G."/>
            <person name="See-Too W.-S."/>
        </authorList>
    </citation>
    <scope>NUCLEOTIDE SEQUENCE [LARGE SCALE GENOMIC DNA]</scope>
    <source>
        <strain evidence="10 11">AH83</strain>
    </source>
</reference>
<dbReference type="Gene3D" id="1.10.287.1260">
    <property type="match status" value="1"/>
</dbReference>
<dbReference type="Proteomes" id="UP000316313">
    <property type="component" value="Chromosome"/>
</dbReference>
<name>A0A4Y6UJT2_9PROT</name>
<feature type="signal peptide" evidence="8">
    <location>
        <begin position="1"/>
        <end position="28"/>
    </location>
</feature>
<evidence type="ECO:0000256" key="8">
    <source>
        <dbReference type="SAM" id="SignalP"/>
    </source>
</evidence>
<dbReference type="AlphaFoldDB" id="A0A4Y6UJT2"/>
<evidence type="ECO:0000256" key="3">
    <source>
        <dbReference type="ARBA" id="ARBA00022475"/>
    </source>
</evidence>
<feature type="transmembrane region" description="Helical" evidence="7">
    <location>
        <begin position="368"/>
        <end position="389"/>
    </location>
</feature>
<dbReference type="SUPFAM" id="SSF82689">
    <property type="entry name" value="Mechanosensitive channel protein MscS (YggB), C-terminal domain"/>
    <property type="match status" value="1"/>
</dbReference>
<feature type="transmembrane region" description="Helical" evidence="7">
    <location>
        <begin position="486"/>
        <end position="506"/>
    </location>
</feature>
<accession>A0A4Y6UJT2</accession>
<dbReference type="GO" id="GO:0005886">
    <property type="term" value="C:plasma membrane"/>
    <property type="evidence" value="ECO:0007669"/>
    <property type="project" value="UniProtKB-SubCell"/>
</dbReference>
<evidence type="ECO:0000256" key="2">
    <source>
        <dbReference type="ARBA" id="ARBA00008017"/>
    </source>
</evidence>
<gene>
    <name evidence="10" type="ORF">E3D00_06875</name>
</gene>
<dbReference type="InterPro" id="IPR011066">
    <property type="entry name" value="MscS_channel_C_sf"/>
</dbReference>
<feature type="transmembrane region" description="Helical" evidence="7">
    <location>
        <begin position="530"/>
        <end position="554"/>
    </location>
</feature>
<feature type="transmembrane region" description="Helical" evidence="7">
    <location>
        <begin position="608"/>
        <end position="635"/>
    </location>
</feature>
<feature type="transmembrane region" description="Helical" evidence="7">
    <location>
        <begin position="345"/>
        <end position="362"/>
    </location>
</feature>
<keyword evidence="11" id="KW-1185">Reference proteome</keyword>
<organism evidence="10 11">
    <name type="scientific">Swingsia samuiensis</name>
    <dbReference type="NCBI Taxonomy" id="1293412"/>
    <lineage>
        <taxon>Bacteria</taxon>
        <taxon>Pseudomonadati</taxon>
        <taxon>Pseudomonadota</taxon>
        <taxon>Alphaproteobacteria</taxon>
        <taxon>Acetobacterales</taxon>
        <taxon>Acetobacteraceae</taxon>
        <taxon>Swingsia</taxon>
    </lineage>
</organism>
<keyword evidence="3" id="KW-1003">Cell membrane</keyword>
<keyword evidence="6 7" id="KW-0472">Membrane</keyword>
<proteinExistence type="inferred from homology"/>
<dbReference type="InterPro" id="IPR006685">
    <property type="entry name" value="MscS_channel_2nd"/>
</dbReference>
<dbReference type="Gene3D" id="3.30.70.100">
    <property type="match status" value="1"/>
</dbReference>
<dbReference type="Pfam" id="PF00924">
    <property type="entry name" value="MS_channel_2nd"/>
    <property type="match status" value="1"/>
</dbReference>
<keyword evidence="4 7" id="KW-0812">Transmembrane</keyword>
<keyword evidence="8" id="KW-0732">Signal</keyword>
<feature type="transmembrane region" description="Helical" evidence="7">
    <location>
        <begin position="401"/>
        <end position="424"/>
    </location>
</feature>
<dbReference type="GO" id="GO:0008381">
    <property type="term" value="F:mechanosensitive monoatomic ion channel activity"/>
    <property type="evidence" value="ECO:0007669"/>
    <property type="project" value="UniProtKB-ARBA"/>
</dbReference>
<dbReference type="SUPFAM" id="SSF82861">
    <property type="entry name" value="Mechanosensitive channel protein MscS (YggB), transmembrane region"/>
    <property type="match status" value="1"/>
</dbReference>
<comment type="similarity">
    <text evidence="2">Belongs to the MscS (TC 1.A.23) family.</text>
</comment>
<comment type="subcellular location">
    <subcellularLocation>
        <location evidence="1">Cell membrane</location>
        <topology evidence="1">Multi-pass membrane protein</topology>
    </subcellularLocation>
</comment>
<evidence type="ECO:0000256" key="5">
    <source>
        <dbReference type="ARBA" id="ARBA00022989"/>
    </source>
</evidence>
<evidence type="ECO:0000313" key="10">
    <source>
        <dbReference type="EMBL" id="QDH17314.1"/>
    </source>
</evidence>
<dbReference type="PANTHER" id="PTHR30347">
    <property type="entry name" value="POTASSIUM CHANNEL RELATED"/>
    <property type="match status" value="1"/>
</dbReference>
<feature type="transmembrane region" description="Helical" evidence="7">
    <location>
        <begin position="303"/>
        <end position="325"/>
    </location>
</feature>
<feature type="transmembrane region" description="Helical" evidence="7">
    <location>
        <begin position="220"/>
        <end position="245"/>
    </location>
</feature>
<dbReference type="InterPro" id="IPR052702">
    <property type="entry name" value="MscS-like_channel"/>
</dbReference>
<dbReference type="EMBL" id="CP038141">
    <property type="protein sequence ID" value="QDH17314.1"/>
    <property type="molecule type" value="Genomic_DNA"/>
</dbReference>
<feature type="domain" description="Mechanosensitive ion channel MscS" evidence="9">
    <location>
        <begin position="624"/>
        <end position="687"/>
    </location>
</feature>
<feature type="chain" id="PRO_5021239928" evidence="8">
    <location>
        <begin position="29"/>
        <end position="783"/>
    </location>
</feature>
<evidence type="ECO:0000256" key="1">
    <source>
        <dbReference type="ARBA" id="ARBA00004651"/>
    </source>
</evidence>
<evidence type="ECO:0000256" key="7">
    <source>
        <dbReference type="SAM" id="Phobius"/>
    </source>
</evidence>
<evidence type="ECO:0000313" key="11">
    <source>
        <dbReference type="Proteomes" id="UP000316313"/>
    </source>
</evidence>
<dbReference type="InterPro" id="IPR023408">
    <property type="entry name" value="MscS_beta-dom_sf"/>
</dbReference>
<feature type="transmembrane region" description="Helical" evidence="7">
    <location>
        <begin position="579"/>
        <end position="602"/>
    </location>
</feature>
<sequence length="783" mass="86734">MRFFPSQFIRFFFILCCLSWGVSNTSHAATNDPIETTASKTLNLSDASHSLSWKNFADRIKVKLDQNSFLIKEIFNTLNHSPSNISSNELNILLERCQNIQKSMKGTIAEVQSYNDIFDDYLKIYGTKAEANEDPAITTQRNELQKVSQSIKSALMRSRLYLLQSQQLNSLITSKLSHLQNATLSKKSTSPLSLLFWQNLISETPQNKTFIQNDGALSHWPILISGVIGTLLLLAIFSSLALNLSKKIVPYHDLTSSTENNIKERILHNIILINLNGFICCAIVSAIWAIWKSLPFNGTNDLVTSLLMSSFPICGFLIGAGQLFFGSKGLLNDFPQKERATLHKANWILAINLLLLNLLRGFQTQGVFGHTLLELLEIIFTLSVSLSAVMTFRSFEKQNDLFFFAPPALGISTFITCISVLAILIGYIPFAFICTSWILIALSGLLIIITVGTGWRVFLERIFYPEGSVASHLRPLGISTRRLTQLSVLLSGSGNIFLFFLFISIIQENGNVNFIDIGSRLHALFVGNSIYGIPFSLDTILICLLFGFIASYLIRHCREWIRTQFFPTTRLDIGAQTSILSIFTYCAWTLVFLSILTIAGLSVQNLTWVVSALSVGIGFGLQSIVQNFVSGIILIAERPVRVGDIVEIGGAKGDIKRISIRATDINLSDGSTLIVPNSQFITSSIKNDTQAGSMSSITLNFQIPIEADIEKATALFMEVAAQRPEILSKPTPYTTVSALSSTSITMGLTFNIASARNASNVQSLILFDLFRRFHTENISLTTV</sequence>
<dbReference type="KEGG" id="ssam:E3D00_06875"/>
<feature type="transmembrane region" description="Helical" evidence="7">
    <location>
        <begin position="430"/>
        <end position="451"/>
    </location>
</feature>
<dbReference type="Gene3D" id="2.30.30.60">
    <property type="match status" value="1"/>
</dbReference>
<dbReference type="InterPro" id="IPR010920">
    <property type="entry name" value="LSM_dom_sf"/>
</dbReference>
<feature type="transmembrane region" description="Helical" evidence="7">
    <location>
        <begin position="266"/>
        <end position="291"/>
    </location>
</feature>
<protein>
    <submittedName>
        <fullName evidence="10">Mechanosensitive ion channel</fullName>
    </submittedName>
</protein>
<dbReference type="SUPFAM" id="SSF50182">
    <property type="entry name" value="Sm-like ribonucleoproteins"/>
    <property type="match status" value="1"/>
</dbReference>
<dbReference type="PANTHER" id="PTHR30347:SF9">
    <property type="entry name" value="MINICONDUCTANCE MECHANOSENSITIVE CHANNEL MSCM"/>
    <property type="match status" value="1"/>
</dbReference>
<dbReference type="InterPro" id="IPR011014">
    <property type="entry name" value="MscS_channel_TM-2"/>
</dbReference>
<keyword evidence="5 7" id="KW-1133">Transmembrane helix</keyword>
<evidence type="ECO:0000256" key="6">
    <source>
        <dbReference type="ARBA" id="ARBA00023136"/>
    </source>
</evidence>
<evidence type="ECO:0000259" key="9">
    <source>
        <dbReference type="Pfam" id="PF00924"/>
    </source>
</evidence>
<dbReference type="OrthoDB" id="9799209at2"/>
<evidence type="ECO:0000256" key="4">
    <source>
        <dbReference type="ARBA" id="ARBA00022692"/>
    </source>
</evidence>